<evidence type="ECO:0000313" key="3">
    <source>
        <dbReference type="Proteomes" id="UP001157109"/>
    </source>
</evidence>
<keyword evidence="3" id="KW-1185">Reference proteome</keyword>
<proteinExistence type="predicted"/>
<dbReference type="Proteomes" id="UP001157109">
    <property type="component" value="Unassembled WGS sequence"/>
</dbReference>
<gene>
    <name evidence="2" type="ORF">GCM10025862_15450</name>
</gene>
<feature type="compositionally biased region" description="Basic and acidic residues" evidence="1">
    <location>
        <begin position="46"/>
        <end position="59"/>
    </location>
</feature>
<organism evidence="2 3">
    <name type="scientific">Arsenicicoccus piscis</name>
    <dbReference type="NCBI Taxonomy" id="673954"/>
    <lineage>
        <taxon>Bacteria</taxon>
        <taxon>Bacillati</taxon>
        <taxon>Actinomycetota</taxon>
        <taxon>Actinomycetes</taxon>
        <taxon>Micrococcales</taxon>
        <taxon>Intrasporangiaceae</taxon>
        <taxon>Arsenicicoccus</taxon>
    </lineage>
</organism>
<evidence type="ECO:0000313" key="2">
    <source>
        <dbReference type="EMBL" id="GMA19524.1"/>
    </source>
</evidence>
<dbReference type="EMBL" id="BSUJ01000001">
    <property type="protein sequence ID" value="GMA19524.1"/>
    <property type="molecule type" value="Genomic_DNA"/>
</dbReference>
<sequence>MPVYGGGMSTAAMSTREQVREFLTGRRARLSLADVGLPDYLGGHRGPREARPDQRRAGH</sequence>
<feature type="region of interest" description="Disordered" evidence="1">
    <location>
        <begin position="35"/>
        <end position="59"/>
    </location>
</feature>
<evidence type="ECO:0000256" key="1">
    <source>
        <dbReference type="SAM" id="MobiDB-lite"/>
    </source>
</evidence>
<protein>
    <submittedName>
        <fullName evidence="2">Uncharacterized protein</fullName>
    </submittedName>
</protein>
<reference evidence="3" key="1">
    <citation type="journal article" date="2019" name="Int. J. Syst. Evol. Microbiol.">
        <title>The Global Catalogue of Microorganisms (GCM) 10K type strain sequencing project: providing services to taxonomists for standard genome sequencing and annotation.</title>
        <authorList>
            <consortium name="The Broad Institute Genomics Platform"/>
            <consortium name="The Broad Institute Genome Sequencing Center for Infectious Disease"/>
            <person name="Wu L."/>
            <person name="Ma J."/>
        </authorList>
    </citation>
    <scope>NUCLEOTIDE SEQUENCE [LARGE SCALE GENOMIC DNA]</scope>
    <source>
        <strain evidence="3">NBRC 105830</strain>
    </source>
</reference>
<comment type="caution">
    <text evidence="2">The sequence shown here is derived from an EMBL/GenBank/DDBJ whole genome shotgun (WGS) entry which is preliminary data.</text>
</comment>
<name>A0ABQ6HM55_9MICO</name>
<accession>A0ABQ6HM55</accession>